<protein>
    <submittedName>
        <fullName evidence="2">Uncharacterized protein</fullName>
    </submittedName>
</protein>
<comment type="caution">
    <text evidence="2">The sequence shown here is derived from an EMBL/GenBank/DDBJ whole genome shotgun (WGS) entry which is preliminary data.</text>
</comment>
<evidence type="ECO:0000313" key="2">
    <source>
        <dbReference type="EMBL" id="MPM66251.1"/>
    </source>
</evidence>
<evidence type="ECO:0000256" key="1">
    <source>
        <dbReference type="SAM" id="MobiDB-lite"/>
    </source>
</evidence>
<sequence length="173" mass="18311">MAALALPSALSIPPITPFRIMNTPIRNMGVPYSTHRSIVSPAPRRSSRGLWKISRSIDIGIETATESTTAWEAILSAVLFSSLPMALPIADAAPTPTPLPMPTSMKKRGNTKPTAARASGPSPATHTESMRLLAVWAIMAIMKGTDSATIAFIGSPRSVSTPLVLFSSIDTML</sequence>
<name>A0A645BNV0_9ZZZZ</name>
<feature type="region of interest" description="Disordered" evidence="1">
    <location>
        <begin position="94"/>
        <end position="125"/>
    </location>
</feature>
<proteinExistence type="predicted"/>
<accession>A0A645BNV0</accession>
<gene>
    <name evidence="2" type="ORF">SDC9_113158</name>
</gene>
<dbReference type="EMBL" id="VSSQ01020969">
    <property type="protein sequence ID" value="MPM66251.1"/>
    <property type="molecule type" value="Genomic_DNA"/>
</dbReference>
<organism evidence="2">
    <name type="scientific">bioreactor metagenome</name>
    <dbReference type="NCBI Taxonomy" id="1076179"/>
    <lineage>
        <taxon>unclassified sequences</taxon>
        <taxon>metagenomes</taxon>
        <taxon>ecological metagenomes</taxon>
    </lineage>
</organism>
<dbReference type="AlphaFoldDB" id="A0A645BNV0"/>
<reference evidence="2" key="1">
    <citation type="submission" date="2019-08" db="EMBL/GenBank/DDBJ databases">
        <authorList>
            <person name="Kucharzyk K."/>
            <person name="Murdoch R.W."/>
            <person name="Higgins S."/>
            <person name="Loffler F."/>
        </authorList>
    </citation>
    <scope>NUCLEOTIDE SEQUENCE</scope>
</reference>